<comment type="similarity">
    <text evidence="1">Belongs to the GSP E family.</text>
</comment>
<dbReference type="FunFam" id="3.30.450.370:FF:000001">
    <property type="entry name" value="Secretion system protein E"/>
    <property type="match status" value="1"/>
</dbReference>
<dbReference type="AlphaFoldDB" id="A0A0W8F027"/>
<protein>
    <submittedName>
        <fullName evidence="3">Flagella-related protein</fullName>
    </submittedName>
</protein>
<dbReference type="PANTHER" id="PTHR30486">
    <property type="entry name" value="TWITCHING MOTILITY PROTEIN PILT"/>
    <property type="match status" value="1"/>
</dbReference>
<evidence type="ECO:0000313" key="3">
    <source>
        <dbReference type="EMBL" id="KUG14220.1"/>
    </source>
</evidence>
<dbReference type="Pfam" id="PF00437">
    <property type="entry name" value="T2SSE"/>
    <property type="match status" value="1"/>
</dbReference>
<dbReference type="Gene3D" id="3.40.50.300">
    <property type="entry name" value="P-loop containing nucleotide triphosphate hydrolases"/>
    <property type="match status" value="1"/>
</dbReference>
<dbReference type="InterPro" id="IPR027417">
    <property type="entry name" value="P-loop_NTPase"/>
</dbReference>
<accession>A0A0W8F027</accession>
<dbReference type="InterPro" id="IPR050921">
    <property type="entry name" value="T4SS_GSP_E_ATPase"/>
</dbReference>
<dbReference type="GO" id="GO:0016887">
    <property type="term" value="F:ATP hydrolysis activity"/>
    <property type="evidence" value="ECO:0007669"/>
    <property type="project" value="InterPro"/>
</dbReference>
<evidence type="ECO:0000259" key="2">
    <source>
        <dbReference type="Pfam" id="PF00437"/>
    </source>
</evidence>
<gene>
    <name evidence="3" type="ORF">ASZ90_016138</name>
</gene>
<name>A0A0W8F027_9ZZZZ</name>
<keyword evidence="3" id="KW-0966">Cell projection</keyword>
<evidence type="ECO:0000256" key="1">
    <source>
        <dbReference type="ARBA" id="ARBA00006611"/>
    </source>
</evidence>
<feature type="domain" description="Bacterial type II secretion system protein E" evidence="2">
    <location>
        <begin position="234"/>
        <end position="484"/>
    </location>
</feature>
<sequence length="623" mass="70088">MESLTFTPTLPFEPAQNDEGNDCFNNIEGCALYRMLPANAKEYVRQAPHLLEYIHLFPVDVYGIPLFFSELKRDLKGIKEPNLIYPADETTFVHIFQDVNDVRNYYIPIEPSFLHSVQEFLPAVEILLVDLLDALDQDPETDEERTEVLKGLFSKVAYVPKPGELTAPALPGATARAGMGSKIKGFLQKDLTAKTNIKTDAVMSHVPRMPDGRIILTSQQYKALEYILVRDKIDVGMLKPFINDRYIEDITVDGVGPVFIEHKIFKGLKSVVGWQNTDELDKFVIKLAERTRRPITYRNPIVDSTLPDGSRINIVYSTDISRKGSNFTIRKAMDDPISILKLIEFKTCDYTVAAYLWICIENGLSLFMSGETASGKTTSLNAMTTFIPPENKIVTIEDTPELQIPHKNWTREVSKGKGKGEGEGGDVTMFDLLRAALRQRPNQILVGEIRGVEGSVAFGAMQTGHPVLSTFHAASVEKLIQRLCGDPILIPKTYVDNLNLVVIQSAVRRPSGEMVRRILSINELVGYNPETQGFSFVEMFHWDPVTDTFEFTGKGSSFLLENKIATMLGIPEHKKAQMYKEIEKRARILERLHKAGYTGFYDLFHMITKVKKQGLLSIDVADT</sequence>
<comment type="caution">
    <text evidence="3">The sequence shown here is derived from an EMBL/GenBank/DDBJ whole genome shotgun (WGS) entry which is preliminary data.</text>
</comment>
<dbReference type="InterPro" id="IPR001482">
    <property type="entry name" value="T2SS/T4SS_dom"/>
</dbReference>
<dbReference type="EMBL" id="LNQE01001686">
    <property type="protein sequence ID" value="KUG14220.1"/>
    <property type="molecule type" value="Genomic_DNA"/>
</dbReference>
<dbReference type="Gene3D" id="3.30.450.370">
    <property type="match status" value="1"/>
</dbReference>
<keyword evidence="3" id="KW-0969">Cilium</keyword>
<reference evidence="3" key="1">
    <citation type="journal article" date="2015" name="Proc. Natl. Acad. Sci. U.S.A.">
        <title>Networks of energetic and metabolic interactions define dynamics in microbial communities.</title>
        <authorList>
            <person name="Embree M."/>
            <person name="Liu J.K."/>
            <person name="Al-Bassam M.M."/>
            <person name="Zengler K."/>
        </authorList>
    </citation>
    <scope>NUCLEOTIDE SEQUENCE</scope>
</reference>
<dbReference type="PANTHER" id="PTHR30486:SF14">
    <property type="entry name" value="FLAGELLA ACCESSORY PROTEIN I"/>
    <property type="match status" value="1"/>
</dbReference>
<keyword evidence="3" id="KW-0282">Flagellum</keyword>
<dbReference type="SUPFAM" id="SSF52540">
    <property type="entry name" value="P-loop containing nucleoside triphosphate hydrolases"/>
    <property type="match status" value="1"/>
</dbReference>
<proteinExistence type="inferred from homology"/>
<dbReference type="CDD" id="cd01130">
    <property type="entry name" value="VirB11-like_ATPase"/>
    <property type="match status" value="1"/>
</dbReference>
<organism evidence="3">
    <name type="scientific">hydrocarbon metagenome</name>
    <dbReference type="NCBI Taxonomy" id="938273"/>
    <lineage>
        <taxon>unclassified sequences</taxon>
        <taxon>metagenomes</taxon>
        <taxon>ecological metagenomes</taxon>
    </lineage>
</organism>
<dbReference type="Gene3D" id="1.10.390.40">
    <property type="match status" value="1"/>
</dbReference>